<feature type="domain" description="Guanylate cyclase" evidence="7">
    <location>
        <begin position="457"/>
        <end position="589"/>
    </location>
</feature>
<dbReference type="RefSeq" id="WP_201656700.1">
    <property type="nucleotide sequence ID" value="NZ_JAEQNC010000004.1"/>
</dbReference>
<dbReference type="CDD" id="cd07302">
    <property type="entry name" value="CHD"/>
    <property type="match status" value="1"/>
</dbReference>
<comment type="subcellular location">
    <subcellularLocation>
        <location evidence="1">Cell membrane</location>
        <topology evidence="1">Multi-pass membrane protein</topology>
    </subcellularLocation>
</comment>
<dbReference type="InterPro" id="IPR033479">
    <property type="entry name" value="dCache_1"/>
</dbReference>
<keyword evidence="2" id="KW-1003">Cell membrane</keyword>
<evidence type="ECO:0000256" key="1">
    <source>
        <dbReference type="ARBA" id="ARBA00004651"/>
    </source>
</evidence>
<dbReference type="GO" id="GO:0009190">
    <property type="term" value="P:cyclic nucleotide biosynthetic process"/>
    <property type="evidence" value="ECO:0007669"/>
    <property type="project" value="InterPro"/>
</dbReference>
<dbReference type="Gene3D" id="6.10.340.10">
    <property type="match status" value="1"/>
</dbReference>
<protein>
    <submittedName>
        <fullName evidence="9">Adenylate/guanylate cyclase domain-containing protein</fullName>
    </submittedName>
</protein>
<keyword evidence="4 6" id="KW-1133">Transmembrane helix</keyword>
<dbReference type="InterPro" id="IPR001054">
    <property type="entry name" value="A/G_cyclase"/>
</dbReference>
<reference evidence="9" key="1">
    <citation type="submission" date="2021-01" db="EMBL/GenBank/DDBJ databases">
        <title>Rhizobium sp. strain KVB221 16S ribosomal RNA gene Genome sequencing and assembly.</title>
        <authorList>
            <person name="Kang M."/>
        </authorList>
    </citation>
    <scope>NUCLEOTIDE SEQUENCE</scope>
    <source>
        <strain evidence="9">KVB221</strain>
    </source>
</reference>
<proteinExistence type="predicted"/>
<organism evidence="9 10">
    <name type="scientific">Rhizobium setariae</name>
    <dbReference type="NCBI Taxonomy" id="2801340"/>
    <lineage>
        <taxon>Bacteria</taxon>
        <taxon>Pseudomonadati</taxon>
        <taxon>Pseudomonadota</taxon>
        <taxon>Alphaproteobacteria</taxon>
        <taxon>Hyphomicrobiales</taxon>
        <taxon>Rhizobiaceae</taxon>
        <taxon>Rhizobium/Agrobacterium group</taxon>
        <taxon>Rhizobium</taxon>
    </lineage>
</organism>
<dbReference type="SUPFAM" id="SSF55073">
    <property type="entry name" value="Nucleotide cyclase"/>
    <property type="match status" value="1"/>
</dbReference>
<evidence type="ECO:0000313" key="9">
    <source>
        <dbReference type="EMBL" id="MBL0372299.1"/>
    </source>
</evidence>
<keyword evidence="10" id="KW-1185">Reference proteome</keyword>
<dbReference type="PANTHER" id="PTHR43081:SF1">
    <property type="entry name" value="ADENYLATE CYCLASE, TERMINAL-DIFFERENTIATION SPECIFIC"/>
    <property type="match status" value="1"/>
</dbReference>
<dbReference type="SMART" id="SM00044">
    <property type="entry name" value="CYCc"/>
    <property type="match status" value="1"/>
</dbReference>
<keyword evidence="5 6" id="KW-0472">Membrane</keyword>
<feature type="transmembrane region" description="Helical" evidence="6">
    <location>
        <begin position="357"/>
        <end position="379"/>
    </location>
</feature>
<dbReference type="InterPro" id="IPR003660">
    <property type="entry name" value="HAMP_dom"/>
</dbReference>
<dbReference type="PROSITE" id="PS50885">
    <property type="entry name" value="HAMP"/>
    <property type="match status" value="1"/>
</dbReference>
<dbReference type="PANTHER" id="PTHR43081">
    <property type="entry name" value="ADENYLATE CYCLASE, TERMINAL-DIFFERENTIATION SPECIFIC-RELATED"/>
    <property type="match status" value="1"/>
</dbReference>
<evidence type="ECO:0000256" key="3">
    <source>
        <dbReference type="ARBA" id="ARBA00022692"/>
    </source>
</evidence>
<dbReference type="Proteomes" id="UP000633219">
    <property type="component" value="Unassembled WGS sequence"/>
</dbReference>
<feature type="transmembrane region" description="Helical" evidence="6">
    <location>
        <begin position="20"/>
        <end position="42"/>
    </location>
</feature>
<evidence type="ECO:0000259" key="8">
    <source>
        <dbReference type="PROSITE" id="PS50885"/>
    </source>
</evidence>
<name>A0A936YKX1_9HYPH</name>
<dbReference type="EMBL" id="JAEQNC010000004">
    <property type="protein sequence ID" value="MBL0372299.1"/>
    <property type="molecule type" value="Genomic_DNA"/>
</dbReference>
<gene>
    <name evidence="9" type="ORF">JJB09_09690</name>
</gene>
<evidence type="ECO:0000256" key="5">
    <source>
        <dbReference type="ARBA" id="ARBA00023136"/>
    </source>
</evidence>
<dbReference type="Pfam" id="PF00211">
    <property type="entry name" value="Guanylate_cyc"/>
    <property type="match status" value="1"/>
</dbReference>
<keyword evidence="3 6" id="KW-0812">Transmembrane</keyword>
<evidence type="ECO:0000313" key="10">
    <source>
        <dbReference type="Proteomes" id="UP000633219"/>
    </source>
</evidence>
<sequence>MANSGGDTDRVTRRGSLRLFLSLVMVALLTAMSTTLVGIAYFRSRDSALVRVEENMRSFSDRLAARLEVLSGNTAALVGMVASVPNSFLSKATERMSDKVTVLREVIEHSRDIESAYAGYPDGSFFHVVNLASSAWRKALGSPSDAKLAVRLFVPTGSGGSTVHTVFFDTDGKRLPEEKVASSSYDPRARPWYIKAVDRSQPVATGPYEMATTGAFGMTISQAHEGNRKIVIGADVVLQRLLDFFTQAKMTPGTTAFLVNADSKLVIHSDQTINARILAARTERDFDQSILSDPLLRKLKAEPPVADKTSFVDVEGRTFVVMVTPIKSKVLFSGDRLVIAAPLDELMVSAREGFLQGLAIAALVVALAILCALVVAHLITKSLYQLTESANRFHNFDFKTPIDVSSRVHEISTLSNAMNKARDAILTFTLYVPKEFVRKGIESGHFAGRSARRQEVTAMFTDIYDFTSISEQHSPEHVVAMLSEYFDILNESVEAHGGTIIQFLGDSIFAMWNAPVADPRHAENACRGAIEMNRRLKIFNDRQRSRNLPEFRTRCGIHTGMAVVGSVGATDRLQYTAMGDTINVASRLEGINKTYGTSILASAAVVAECEDKSLFKPLGQAVAKGRTGALDIFEVIDVDTAKHA</sequence>
<evidence type="ECO:0000256" key="4">
    <source>
        <dbReference type="ARBA" id="ARBA00022989"/>
    </source>
</evidence>
<evidence type="ECO:0000259" key="7">
    <source>
        <dbReference type="PROSITE" id="PS50125"/>
    </source>
</evidence>
<dbReference type="GO" id="GO:0005886">
    <property type="term" value="C:plasma membrane"/>
    <property type="evidence" value="ECO:0007669"/>
    <property type="project" value="UniProtKB-SubCell"/>
</dbReference>
<dbReference type="GO" id="GO:0035556">
    <property type="term" value="P:intracellular signal transduction"/>
    <property type="evidence" value="ECO:0007669"/>
    <property type="project" value="InterPro"/>
</dbReference>
<evidence type="ECO:0000256" key="6">
    <source>
        <dbReference type="SAM" id="Phobius"/>
    </source>
</evidence>
<dbReference type="PROSITE" id="PS50125">
    <property type="entry name" value="GUANYLATE_CYCLASE_2"/>
    <property type="match status" value="1"/>
</dbReference>
<dbReference type="InterPro" id="IPR029151">
    <property type="entry name" value="Sensor-like_sf"/>
</dbReference>
<dbReference type="InterPro" id="IPR029787">
    <property type="entry name" value="Nucleotide_cyclase"/>
</dbReference>
<dbReference type="Gene3D" id="3.30.70.1230">
    <property type="entry name" value="Nucleotide cyclase"/>
    <property type="match status" value="1"/>
</dbReference>
<accession>A0A936YKX1</accession>
<dbReference type="SUPFAM" id="SSF103190">
    <property type="entry name" value="Sensory domain-like"/>
    <property type="match status" value="1"/>
</dbReference>
<feature type="domain" description="HAMP" evidence="8">
    <location>
        <begin position="377"/>
        <end position="430"/>
    </location>
</feature>
<dbReference type="Pfam" id="PF02743">
    <property type="entry name" value="dCache_1"/>
    <property type="match status" value="1"/>
</dbReference>
<dbReference type="InterPro" id="IPR050697">
    <property type="entry name" value="Adenylyl/Guanylyl_Cyclase_3/4"/>
</dbReference>
<dbReference type="AlphaFoldDB" id="A0A936YKX1"/>
<dbReference type="GO" id="GO:0004016">
    <property type="term" value="F:adenylate cyclase activity"/>
    <property type="evidence" value="ECO:0007669"/>
    <property type="project" value="UniProtKB-ARBA"/>
</dbReference>
<dbReference type="Gene3D" id="3.30.450.20">
    <property type="entry name" value="PAS domain"/>
    <property type="match status" value="2"/>
</dbReference>
<comment type="caution">
    <text evidence="9">The sequence shown here is derived from an EMBL/GenBank/DDBJ whole genome shotgun (WGS) entry which is preliminary data.</text>
</comment>
<evidence type="ECO:0000256" key="2">
    <source>
        <dbReference type="ARBA" id="ARBA00022475"/>
    </source>
</evidence>